<sequence length="521" mass="57685">MVNFGKIKYYEGPSALNPNPSVIRADLCIYGASSAGMAAAVQAIRMGLQVVIAEFGQRVGGLTSGGLGATDIGNKAAIGGISREFYQAIGRHYGTTDGDGTQWTFEPHVAEAVYLNWMEQYGIEVHFGQRLERLQKRNGKIVRLVMENGNVYEADMFIDATYEGDLLAAAGVSYHVGREANSVYKETLNGIQFGSPHHRFNTFIDPYVLPGKPDSGLLYGVSDAAPGVQGQGDRSVQAYNFRICLTNVPENRIPFPAPPNYDPEKFTLLARYIQSGIWDALRLHTMMPNGKTDLNNKGAVSTDHIGMNYDWAEGSYTRREEIFQDHLHYNLGMLYFLCNDDRVPEAIREEARQWGLPADEYEAFGHWTPQLYIREARRMVSDVVMNEGHCRGLQSVSDPVGLAAYTMDSHNCRRIVLGGQCVNEGNVEIPPIRPYPISYRSIVPKEEECVNLIVPICLSSSHIAYGSIRMEPVFMILGQSAATAAALALKADAAVQHVDYGQLRQRLVEDNQILEWGSSSS</sequence>
<gene>
    <name evidence="6" type="ORF">DLM86_06035</name>
</gene>
<dbReference type="GO" id="GO:0016491">
    <property type="term" value="F:oxidoreductase activity"/>
    <property type="evidence" value="ECO:0007669"/>
    <property type="project" value="UniProtKB-KW"/>
</dbReference>
<keyword evidence="4" id="KW-0408">Iron</keyword>
<dbReference type="RefSeq" id="WP_110839055.1">
    <property type="nucleotide sequence ID" value="NZ_QJVJ01000002.1"/>
</dbReference>
<evidence type="ECO:0000256" key="4">
    <source>
        <dbReference type="ARBA" id="ARBA00023004"/>
    </source>
</evidence>
<dbReference type="EMBL" id="QJVJ01000002">
    <property type="protein sequence ID" value="PYI56528.1"/>
    <property type="molecule type" value="Genomic_DNA"/>
</dbReference>
<accession>A0A2V5KAP4</accession>
<dbReference type="AlphaFoldDB" id="A0A2V5KAP4"/>
<dbReference type="GO" id="GO:0016829">
    <property type="term" value="F:lyase activity"/>
    <property type="evidence" value="ECO:0007669"/>
    <property type="project" value="UniProtKB-KW"/>
</dbReference>
<dbReference type="InterPro" id="IPR036188">
    <property type="entry name" value="FAD/NAD-bd_sf"/>
</dbReference>
<protein>
    <submittedName>
        <fullName evidence="6">Xanthan lyase</fullName>
    </submittedName>
</protein>
<keyword evidence="1" id="KW-0004">4Fe-4S</keyword>
<keyword evidence="5" id="KW-0411">Iron-sulfur</keyword>
<keyword evidence="3" id="KW-0560">Oxidoreductase</keyword>
<dbReference type="PANTHER" id="PTHR43498:SF1">
    <property type="entry name" value="COB--COM HETERODISULFIDE REDUCTASE IRON-SULFUR SUBUNIT A"/>
    <property type="match status" value="1"/>
</dbReference>
<name>A0A2V5KAP4_9BACL</name>
<evidence type="ECO:0000256" key="5">
    <source>
        <dbReference type="ARBA" id="ARBA00023014"/>
    </source>
</evidence>
<keyword evidence="7" id="KW-1185">Reference proteome</keyword>
<evidence type="ECO:0000313" key="6">
    <source>
        <dbReference type="EMBL" id="PYI56528.1"/>
    </source>
</evidence>
<keyword evidence="6" id="KW-0456">Lyase</keyword>
<comment type="caution">
    <text evidence="6">The sequence shown here is derived from an EMBL/GenBank/DDBJ whole genome shotgun (WGS) entry which is preliminary data.</text>
</comment>
<evidence type="ECO:0000256" key="3">
    <source>
        <dbReference type="ARBA" id="ARBA00023002"/>
    </source>
</evidence>
<evidence type="ECO:0000256" key="2">
    <source>
        <dbReference type="ARBA" id="ARBA00022723"/>
    </source>
</evidence>
<proteinExistence type="predicted"/>
<organism evidence="6 7">
    <name type="scientific">Paenibacillus flagellatus</name>
    <dbReference type="NCBI Taxonomy" id="2211139"/>
    <lineage>
        <taxon>Bacteria</taxon>
        <taxon>Bacillati</taxon>
        <taxon>Bacillota</taxon>
        <taxon>Bacilli</taxon>
        <taxon>Bacillales</taxon>
        <taxon>Paenibacillaceae</taxon>
        <taxon>Paenibacillus</taxon>
    </lineage>
</organism>
<dbReference type="OrthoDB" id="9777740at2"/>
<reference evidence="6 7" key="1">
    <citation type="submission" date="2018-05" db="EMBL/GenBank/DDBJ databases">
        <title>Paenibacillus flagellatus sp. nov., isolated from selenium mineral soil.</title>
        <authorList>
            <person name="Dai X."/>
        </authorList>
    </citation>
    <scope>NUCLEOTIDE SEQUENCE [LARGE SCALE GENOMIC DNA]</scope>
    <source>
        <strain evidence="6 7">DXL2</strain>
    </source>
</reference>
<dbReference type="InterPro" id="IPR039650">
    <property type="entry name" value="HdrA-like"/>
</dbReference>
<dbReference type="Pfam" id="PF12831">
    <property type="entry name" value="FAD_oxidored"/>
    <property type="match status" value="1"/>
</dbReference>
<dbReference type="SUPFAM" id="SSF51905">
    <property type="entry name" value="FAD/NAD(P)-binding domain"/>
    <property type="match status" value="1"/>
</dbReference>
<dbReference type="GO" id="GO:0051539">
    <property type="term" value="F:4 iron, 4 sulfur cluster binding"/>
    <property type="evidence" value="ECO:0007669"/>
    <property type="project" value="UniProtKB-KW"/>
</dbReference>
<evidence type="ECO:0000313" key="7">
    <source>
        <dbReference type="Proteomes" id="UP000247476"/>
    </source>
</evidence>
<keyword evidence="2" id="KW-0479">Metal-binding</keyword>
<evidence type="ECO:0000256" key="1">
    <source>
        <dbReference type="ARBA" id="ARBA00022485"/>
    </source>
</evidence>
<dbReference type="PANTHER" id="PTHR43498">
    <property type="entry name" value="FERREDOXIN:COB-COM HETERODISULFIDE REDUCTASE SUBUNIT A"/>
    <property type="match status" value="1"/>
</dbReference>
<dbReference type="Gene3D" id="3.50.50.60">
    <property type="entry name" value="FAD/NAD(P)-binding domain"/>
    <property type="match status" value="1"/>
</dbReference>
<dbReference type="GO" id="GO:0046872">
    <property type="term" value="F:metal ion binding"/>
    <property type="evidence" value="ECO:0007669"/>
    <property type="project" value="UniProtKB-KW"/>
</dbReference>
<dbReference type="Proteomes" id="UP000247476">
    <property type="component" value="Unassembled WGS sequence"/>
</dbReference>